<reference evidence="2 3" key="1">
    <citation type="submission" date="2019-07" db="EMBL/GenBank/DDBJ databases">
        <title>WGS assembly of Gossypium tomentosum.</title>
        <authorList>
            <person name="Chen Z.J."/>
            <person name="Sreedasyam A."/>
            <person name="Ando A."/>
            <person name="Song Q."/>
            <person name="De L."/>
            <person name="Hulse-Kemp A."/>
            <person name="Ding M."/>
            <person name="Ye W."/>
            <person name="Kirkbride R."/>
            <person name="Jenkins J."/>
            <person name="Plott C."/>
            <person name="Lovell J."/>
            <person name="Lin Y.-M."/>
            <person name="Vaughn R."/>
            <person name="Liu B."/>
            <person name="Li W."/>
            <person name="Simpson S."/>
            <person name="Scheffler B."/>
            <person name="Saski C."/>
            <person name="Grover C."/>
            <person name="Hu G."/>
            <person name="Conover J."/>
            <person name="Carlson J."/>
            <person name="Shu S."/>
            <person name="Boston L."/>
            <person name="Williams M."/>
            <person name="Peterson D."/>
            <person name="Mcgee K."/>
            <person name="Jones D."/>
            <person name="Wendel J."/>
            <person name="Stelly D."/>
            <person name="Grimwood J."/>
            <person name="Schmutz J."/>
        </authorList>
    </citation>
    <scope>NUCLEOTIDE SEQUENCE [LARGE SCALE GENOMIC DNA]</scope>
    <source>
        <strain evidence="2">7179.01</strain>
    </source>
</reference>
<gene>
    <name evidence="2" type="ORF">ES332_A06G105000v1</name>
</gene>
<dbReference type="InterPro" id="IPR056511">
    <property type="entry name" value="IDM1_C"/>
</dbReference>
<dbReference type="AlphaFoldDB" id="A0A5D2Q2Y2"/>
<sequence>MCRSLVNVIEELLISFKVEKLVITAIPNIVETWTKLVQEAEGRTLNKINLMVFPEQYCSRSPCINPKKQMEKRRLDLQEKN</sequence>
<evidence type="ECO:0000259" key="1">
    <source>
        <dbReference type="Pfam" id="PF23209"/>
    </source>
</evidence>
<name>A0A5D2Q2Y2_GOSTO</name>
<feature type="domain" description="Increased DNA methylation 1 C-terminal" evidence="1">
    <location>
        <begin position="1"/>
        <end position="56"/>
    </location>
</feature>
<dbReference type="Proteomes" id="UP000322667">
    <property type="component" value="Chromosome A06"/>
</dbReference>
<organism evidence="2 3">
    <name type="scientific">Gossypium tomentosum</name>
    <name type="common">Hawaiian cotton</name>
    <name type="synonym">Gossypium sandvicense</name>
    <dbReference type="NCBI Taxonomy" id="34277"/>
    <lineage>
        <taxon>Eukaryota</taxon>
        <taxon>Viridiplantae</taxon>
        <taxon>Streptophyta</taxon>
        <taxon>Embryophyta</taxon>
        <taxon>Tracheophyta</taxon>
        <taxon>Spermatophyta</taxon>
        <taxon>Magnoliopsida</taxon>
        <taxon>eudicotyledons</taxon>
        <taxon>Gunneridae</taxon>
        <taxon>Pentapetalae</taxon>
        <taxon>rosids</taxon>
        <taxon>malvids</taxon>
        <taxon>Malvales</taxon>
        <taxon>Malvaceae</taxon>
        <taxon>Malvoideae</taxon>
        <taxon>Gossypium</taxon>
    </lineage>
</organism>
<keyword evidence="3" id="KW-1185">Reference proteome</keyword>
<evidence type="ECO:0000313" key="2">
    <source>
        <dbReference type="EMBL" id="TYI22463.1"/>
    </source>
</evidence>
<evidence type="ECO:0000313" key="3">
    <source>
        <dbReference type="Proteomes" id="UP000322667"/>
    </source>
</evidence>
<proteinExistence type="predicted"/>
<dbReference type="EMBL" id="CM017615">
    <property type="protein sequence ID" value="TYI22463.1"/>
    <property type="molecule type" value="Genomic_DNA"/>
</dbReference>
<dbReference type="Pfam" id="PF23209">
    <property type="entry name" value="IDM1_C"/>
    <property type="match status" value="1"/>
</dbReference>
<accession>A0A5D2Q2Y2</accession>
<protein>
    <recommendedName>
        <fullName evidence="1">Increased DNA methylation 1 C-terminal domain-containing protein</fullName>
    </recommendedName>
</protein>